<dbReference type="CDD" id="cd00170">
    <property type="entry name" value="SEC14"/>
    <property type="match status" value="1"/>
</dbReference>
<organism evidence="5 6">
    <name type="scientific">Aplysia californica</name>
    <name type="common">California sea hare</name>
    <dbReference type="NCBI Taxonomy" id="6500"/>
    <lineage>
        <taxon>Eukaryota</taxon>
        <taxon>Metazoa</taxon>
        <taxon>Spiralia</taxon>
        <taxon>Lophotrochozoa</taxon>
        <taxon>Mollusca</taxon>
        <taxon>Gastropoda</taxon>
        <taxon>Heterobranchia</taxon>
        <taxon>Euthyneura</taxon>
        <taxon>Tectipleura</taxon>
        <taxon>Aplysiida</taxon>
        <taxon>Aplysioidea</taxon>
        <taxon>Aplysiidae</taxon>
        <taxon>Aplysia</taxon>
    </lineage>
</organism>
<proteinExistence type="predicted"/>
<keyword evidence="2" id="KW-1133">Transmembrane helix</keyword>
<dbReference type="InterPro" id="IPR008962">
    <property type="entry name" value="PapD-like_sf"/>
</dbReference>
<feature type="region of interest" description="Disordered" evidence="1">
    <location>
        <begin position="244"/>
        <end position="331"/>
    </location>
</feature>
<sequence length="583" mass="65435">MGVQELVQYIRENFEKKYAENIANGLYDERDISKLREDSTFVRTYIRGKDRLDEGVDLVHSSFKFRKEIKIGDVTEATFDRELLELGGIYFHARDGNGHRILWLRVKMHRKDASPDRLAMEKLGFVSALEKAFLESPLQQVVVCLDMTSCGIANLDMDFVKYIITCFKFYYPTFLAYMLIYDMPWIFNAAWKVIKAWLSAEAAAKIKFVTKADVQTYIPADQLPERMGGTDTFVYEYTPGMGDDPLYPEDEEKKTQKKVTFQDAHSSSPTNTSSEDSETSSEVNLNAQASSTTSGLRHRHSNHNHVDTNNSANERPPVRVRRSSSNGPNTYVGRLLTVSPADELTFEIPETGDAFDVITLANTLPFPVAFKVKTTSPEKYRVRPSSGLVKPKKSEEIFVYLVNDSKENVSKDKFLIMATEATGKDLSDVTKLWKDVGKDAIMEHKLKCSTSKKEAMTRLPVRDTAAGGGGGGGNVAQSPPVPESVEEKNRKPHGPAPYAATAGAAASKPPFPTDEEMDAQVDRLERQNQHMQRQLNLLLVIQIGTALTFLLMVMSYSCFGEELFTRFLTLPFDFCGDSFGRKC</sequence>
<dbReference type="InterPro" id="IPR000535">
    <property type="entry name" value="MSP_dom"/>
</dbReference>
<feature type="transmembrane region" description="Helical" evidence="2">
    <location>
        <begin position="537"/>
        <end position="559"/>
    </location>
</feature>
<evidence type="ECO:0000313" key="6">
    <source>
        <dbReference type="RefSeq" id="XP_012936547.1"/>
    </source>
</evidence>
<dbReference type="SUPFAM" id="SSF52087">
    <property type="entry name" value="CRAL/TRIO domain"/>
    <property type="match status" value="1"/>
</dbReference>
<dbReference type="PANTHER" id="PTHR46384">
    <property type="entry name" value="MOTILE SPERM DOMAIN-CONTAINING PROTEIN 2"/>
    <property type="match status" value="1"/>
</dbReference>
<dbReference type="InterPro" id="IPR053012">
    <property type="entry name" value="ER-organelle_contact"/>
</dbReference>
<feature type="region of interest" description="Disordered" evidence="1">
    <location>
        <begin position="453"/>
        <end position="518"/>
    </location>
</feature>
<dbReference type="Pfam" id="PF00635">
    <property type="entry name" value="Motile_Sperm"/>
    <property type="match status" value="1"/>
</dbReference>
<keyword evidence="5" id="KW-1185">Reference proteome</keyword>
<evidence type="ECO:0000256" key="2">
    <source>
        <dbReference type="SAM" id="Phobius"/>
    </source>
</evidence>
<dbReference type="GeneID" id="101859561"/>
<dbReference type="Pfam" id="PF00650">
    <property type="entry name" value="CRAL_TRIO"/>
    <property type="match status" value="1"/>
</dbReference>
<dbReference type="RefSeq" id="XP_012936547.1">
    <property type="nucleotide sequence ID" value="XM_013081093.2"/>
</dbReference>
<evidence type="ECO:0000256" key="1">
    <source>
        <dbReference type="SAM" id="MobiDB-lite"/>
    </source>
</evidence>
<dbReference type="Proteomes" id="UP000694888">
    <property type="component" value="Unplaced"/>
</dbReference>
<feature type="domain" description="CRAL-TRIO" evidence="3">
    <location>
        <begin position="79"/>
        <end position="235"/>
    </location>
</feature>
<evidence type="ECO:0000259" key="3">
    <source>
        <dbReference type="PROSITE" id="PS50191"/>
    </source>
</evidence>
<evidence type="ECO:0000259" key="4">
    <source>
        <dbReference type="PROSITE" id="PS50202"/>
    </source>
</evidence>
<dbReference type="SUPFAM" id="SSF49354">
    <property type="entry name" value="PapD-like"/>
    <property type="match status" value="1"/>
</dbReference>
<feature type="compositionally biased region" description="Low complexity" evidence="1">
    <location>
        <begin position="496"/>
        <end position="508"/>
    </location>
</feature>
<gene>
    <name evidence="6" type="primary">LOC101859561</name>
</gene>
<keyword evidence="2" id="KW-0812">Transmembrane</keyword>
<keyword evidence="2" id="KW-0472">Membrane</keyword>
<reference evidence="6" key="1">
    <citation type="submission" date="2025-08" db="UniProtKB">
        <authorList>
            <consortium name="RefSeq"/>
        </authorList>
    </citation>
    <scope>IDENTIFICATION</scope>
</reference>
<accession>A0ABM0ZXI8</accession>
<dbReference type="Gene3D" id="2.60.40.10">
    <property type="entry name" value="Immunoglobulins"/>
    <property type="match status" value="1"/>
</dbReference>
<dbReference type="PROSITE" id="PS50202">
    <property type="entry name" value="MSP"/>
    <property type="match status" value="1"/>
</dbReference>
<dbReference type="PROSITE" id="PS50191">
    <property type="entry name" value="CRAL_TRIO"/>
    <property type="match status" value="1"/>
</dbReference>
<dbReference type="Gene3D" id="3.40.525.10">
    <property type="entry name" value="CRAL-TRIO lipid binding domain"/>
    <property type="match status" value="1"/>
</dbReference>
<dbReference type="InterPro" id="IPR001251">
    <property type="entry name" value="CRAL-TRIO_dom"/>
</dbReference>
<feature type="compositionally biased region" description="Polar residues" evidence="1">
    <location>
        <begin position="283"/>
        <end position="295"/>
    </location>
</feature>
<dbReference type="InterPro" id="IPR036865">
    <property type="entry name" value="CRAL-TRIO_dom_sf"/>
</dbReference>
<protein>
    <submittedName>
        <fullName evidence="6">Motile sperm domain-containing protein 2</fullName>
    </submittedName>
</protein>
<feature type="domain" description="MSP" evidence="4">
    <location>
        <begin position="335"/>
        <end position="451"/>
    </location>
</feature>
<evidence type="ECO:0000313" key="5">
    <source>
        <dbReference type="Proteomes" id="UP000694888"/>
    </source>
</evidence>
<dbReference type="SMART" id="SM00516">
    <property type="entry name" value="SEC14"/>
    <property type="match status" value="1"/>
</dbReference>
<dbReference type="InterPro" id="IPR013783">
    <property type="entry name" value="Ig-like_fold"/>
</dbReference>
<name>A0ABM0ZXI8_APLCA</name>
<dbReference type="PANTHER" id="PTHR46384:SF1">
    <property type="entry name" value="MOTILE SPERM DOMAIN-CONTAINING PROTEIN 2"/>
    <property type="match status" value="1"/>
</dbReference>